<gene>
    <name evidence="3" type="ORF">HK097_004561</name>
</gene>
<evidence type="ECO:0000256" key="1">
    <source>
        <dbReference type="SAM" id="Phobius"/>
    </source>
</evidence>
<reference evidence="3" key="1">
    <citation type="submission" date="2020-05" db="EMBL/GenBank/DDBJ databases">
        <title>Phylogenomic resolution of chytrid fungi.</title>
        <authorList>
            <person name="Stajich J.E."/>
            <person name="Amses K."/>
            <person name="Simmons R."/>
            <person name="Seto K."/>
            <person name="Myers J."/>
            <person name="Bonds A."/>
            <person name="Quandt C.A."/>
            <person name="Barry K."/>
            <person name="Liu P."/>
            <person name="Grigoriev I."/>
            <person name="Longcore J.E."/>
            <person name="James T.Y."/>
        </authorList>
    </citation>
    <scope>NUCLEOTIDE SEQUENCE</scope>
    <source>
        <strain evidence="3">JEL0318</strain>
    </source>
</reference>
<evidence type="ECO:0000313" key="4">
    <source>
        <dbReference type="Proteomes" id="UP001212841"/>
    </source>
</evidence>
<dbReference type="InterPro" id="IPR045122">
    <property type="entry name" value="Csc1-like"/>
</dbReference>
<feature type="transmembrane region" description="Helical" evidence="1">
    <location>
        <begin position="131"/>
        <end position="150"/>
    </location>
</feature>
<dbReference type="GO" id="GO:0005227">
    <property type="term" value="F:calcium-activated cation channel activity"/>
    <property type="evidence" value="ECO:0007669"/>
    <property type="project" value="InterPro"/>
</dbReference>
<dbReference type="InterPro" id="IPR032880">
    <property type="entry name" value="CSC1/OSCA1-like_N"/>
</dbReference>
<accession>A0AAD5S1E8</accession>
<dbReference type="PANTHER" id="PTHR13018:SF5">
    <property type="entry name" value="RE44586P"/>
    <property type="match status" value="1"/>
</dbReference>
<dbReference type="PANTHER" id="PTHR13018">
    <property type="entry name" value="PROBABLE MEMBRANE PROTEIN DUF221-RELATED"/>
    <property type="match status" value="1"/>
</dbReference>
<feature type="non-terminal residue" evidence="3">
    <location>
        <position position="262"/>
    </location>
</feature>
<evidence type="ECO:0000313" key="3">
    <source>
        <dbReference type="EMBL" id="KAJ3034288.1"/>
    </source>
</evidence>
<keyword evidence="1" id="KW-1133">Transmembrane helix</keyword>
<sequence length="262" mass="29677">MTSLPNTTEPPDRISAWQSTLHTFLLTIAEGSDGDGDGEKNEKKDQGVIVPLATFFGVGVFCFLLFCCVRTVFRDIYAPRRSLAGGRPPRLPKGLFSWAPYVFNMPESVLISTVGLDGVMLLRFFKMCGRLFLILTLLGLAIVAPTNYYANPPALEDCKGILCEHALLYALSIRNVPFQSRWLSIHLLFTWIFSIIAYIYLIAYYRGMVELKLQYDEHVLRRTRMSKIEMRSVILFGIPRELRHEVDLASYIEGLGIGKVEN</sequence>
<name>A0AAD5S1E8_9FUNG</name>
<dbReference type="GO" id="GO:0005886">
    <property type="term" value="C:plasma membrane"/>
    <property type="evidence" value="ECO:0007669"/>
    <property type="project" value="TreeGrafter"/>
</dbReference>
<organism evidence="3 4">
    <name type="scientific">Rhizophlyctis rosea</name>
    <dbReference type="NCBI Taxonomy" id="64517"/>
    <lineage>
        <taxon>Eukaryota</taxon>
        <taxon>Fungi</taxon>
        <taxon>Fungi incertae sedis</taxon>
        <taxon>Chytridiomycota</taxon>
        <taxon>Chytridiomycota incertae sedis</taxon>
        <taxon>Chytridiomycetes</taxon>
        <taxon>Rhizophlyctidales</taxon>
        <taxon>Rhizophlyctidaceae</taxon>
        <taxon>Rhizophlyctis</taxon>
    </lineage>
</organism>
<comment type="caution">
    <text evidence="3">The sequence shown here is derived from an EMBL/GenBank/DDBJ whole genome shotgun (WGS) entry which is preliminary data.</text>
</comment>
<feature type="domain" description="CSC1/OSCA1-like N-terminal transmembrane" evidence="2">
    <location>
        <begin position="49"/>
        <end position="202"/>
    </location>
</feature>
<evidence type="ECO:0000259" key="2">
    <source>
        <dbReference type="Pfam" id="PF13967"/>
    </source>
</evidence>
<feature type="transmembrane region" description="Helical" evidence="1">
    <location>
        <begin position="48"/>
        <end position="73"/>
    </location>
</feature>
<keyword evidence="1" id="KW-0812">Transmembrane</keyword>
<keyword evidence="1" id="KW-0472">Membrane</keyword>
<dbReference type="EMBL" id="JADGJD010002181">
    <property type="protein sequence ID" value="KAJ3034288.1"/>
    <property type="molecule type" value="Genomic_DNA"/>
</dbReference>
<protein>
    <recommendedName>
        <fullName evidence="2">CSC1/OSCA1-like N-terminal transmembrane domain-containing protein</fullName>
    </recommendedName>
</protein>
<dbReference type="Pfam" id="PF13967">
    <property type="entry name" value="RSN1_TM"/>
    <property type="match status" value="1"/>
</dbReference>
<dbReference type="Proteomes" id="UP001212841">
    <property type="component" value="Unassembled WGS sequence"/>
</dbReference>
<dbReference type="AlphaFoldDB" id="A0AAD5S1E8"/>
<proteinExistence type="predicted"/>
<keyword evidence="4" id="KW-1185">Reference proteome</keyword>
<feature type="transmembrane region" description="Helical" evidence="1">
    <location>
        <begin position="182"/>
        <end position="205"/>
    </location>
</feature>